<dbReference type="Proteomes" id="UP001302602">
    <property type="component" value="Unassembled WGS sequence"/>
</dbReference>
<proteinExistence type="predicted"/>
<accession>A0AAN6U5A0</accession>
<dbReference type="RefSeq" id="XP_062650175.1">
    <property type="nucleotide sequence ID" value="XM_062792499.1"/>
</dbReference>
<dbReference type="GeneID" id="87829268"/>
<reference evidence="1" key="2">
    <citation type="submission" date="2023-05" db="EMBL/GenBank/DDBJ databases">
        <authorList>
            <consortium name="Lawrence Berkeley National Laboratory"/>
            <person name="Steindorff A."/>
            <person name="Hensen N."/>
            <person name="Bonometti L."/>
            <person name="Westerberg I."/>
            <person name="Brannstrom I.O."/>
            <person name="Guillou S."/>
            <person name="Cros-Aarteil S."/>
            <person name="Calhoun S."/>
            <person name="Haridas S."/>
            <person name="Kuo A."/>
            <person name="Mondo S."/>
            <person name="Pangilinan J."/>
            <person name="Riley R."/>
            <person name="Labutti K."/>
            <person name="Andreopoulos B."/>
            <person name="Lipzen A."/>
            <person name="Chen C."/>
            <person name="Yanf M."/>
            <person name="Daum C."/>
            <person name="Ng V."/>
            <person name="Clum A."/>
            <person name="Ohm R."/>
            <person name="Martin F."/>
            <person name="Silar P."/>
            <person name="Natvig D."/>
            <person name="Lalanne C."/>
            <person name="Gautier V."/>
            <person name="Ament-Velasquez S.L."/>
            <person name="Kruys A."/>
            <person name="Hutchinson M.I."/>
            <person name="Powell A.J."/>
            <person name="Barry K."/>
            <person name="Miller A.N."/>
            <person name="Grigoriev I.V."/>
            <person name="Debuchy R."/>
            <person name="Gladieux P."/>
            <person name="Thoren M.H."/>
            <person name="Johannesson H."/>
        </authorList>
    </citation>
    <scope>NUCLEOTIDE SEQUENCE</scope>
    <source>
        <strain evidence="1">CBS 731.68</strain>
    </source>
</reference>
<sequence length="49" mass="5810">PTLGLLAGERLWISWRSDMTRNRVRISGERETQIRTWNFALPRISQLVK</sequence>
<dbReference type="EMBL" id="MU853225">
    <property type="protein sequence ID" value="KAK4126404.1"/>
    <property type="molecule type" value="Genomic_DNA"/>
</dbReference>
<evidence type="ECO:0000313" key="2">
    <source>
        <dbReference type="Proteomes" id="UP001302602"/>
    </source>
</evidence>
<dbReference type="AlphaFoldDB" id="A0AAN6U5A0"/>
<evidence type="ECO:0000313" key="1">
    <source>
        <dbReference type="EMBL" id="KAK4126404.1"/>
    </source>
</evidence>
<protein>
    <submittedName>
        <fullName evidence="1">Uncharacterized protein</fullName>
    </submittedName>
</protein>
<organism evidence="1 2">
    <name type="scientific">Parathielavia appendiculata</name>
    <dbReference type="NCBI Taxonomy" id="2587402"/>
    <lineage>
        <taxon>Eukaryota</taxon>
        <taxon>Fungi</taxon>
        <taxon>Dikarya</taxon>
        <taxon>Ascomycota</taxon>
        <taxon>Pezizomycotina</taxon>
        <taxon>Sordariomycetes</taxon>
        <taxon>Sordariomycetidae</taxon>
        <taxon>Sordariales</taxon>
        <taxon>Chaetomiaceae</taxon>
        <taxon>Parathielavia</taxon>
    </lineage>
</organism>
<name>A0AAN6U5A0_9PEZI</name>
<gene>
    <name evidence="1" type="ORF">N657DRAFT_643189</name>
</gene>
<keyword evidence="2" id="KW-1185">Reference proteome</keyword>
<feature type="non-terminal residue" evidence="1">
    <location>
        <position position="1"/>
    </location>
</feature>
<reference evidence="1" key="1">
    <citation type="journal article" date="2023" name="Mol. Phylogenet. Evol.">
        <title>Genome-scale phylogeny and comparative genomics of the fungal order Sordariales.</title>
        <authorList>
            <person name="Hensen N."/>
            <person name="Bonometti L."/>
            <person name="Westerberg I."/>
            <person name="Brannstrom I.O."/>
            <person name="Guillou S."/>
            <person name="Cros-Aarteil S."/>
            <person name="Calhoun S."/>
            <person name="Haridas S."/>
            <person name="Kuo A."/>
            <person name="Mondo S."/>
            <person name="Pangilinan J."/>
            <person name="Riley R."/>
            <person name="LaButti K."/>
            <person name="Andreopoulos B."/>
            <person name="Lipzen A."/>
            <person name="Chen C."/>
            <person name="Yan M."/>
            <person name="Daum C."/>
            <person name="Ng V."/>
            <person name="Clum A."/>
            <person name="Steindorff A."/>
            <person name="Ohm R.A."/>
            <person name="Martin F."/>
            <person name="Silar P."/>
            <person name="Natvig D.O."/>
            <person name="Lalanne C."/>
            <person name="Gautier V."/>
            <person name="Ament-Velasquez S.L."/>
            <person name="Kruys A."/>
            <person name="Hutchinson M.I."/>
            <person name="Powell A.J."/>
            <person name="Barry K."/>
            <person name="Miller A.N."/>
            <person name="Grigoriev I.V."/>
            <person name="Debuchy R."/>
            <person name="Gladieux P."/>
            <person name="Hiltunen Thoren M."/>
            <person name="Johannesson H."/>
        </authorList>
    </citation>
    <scope>NUCLEOTIDE SEQUENCE</scope>
    <source>
        <strain evidence="1">CBS 731.68</strain>
    </source>
</reference>
<comment type="caution">
    <text evidence="1">The sequence shown here is derived from an EMBL/GenBank/DDBJ whole genome shotgun (WGS) entry which is preliminary data.</text>
</comment>